<dbReference type="Proteomes" id="UP001630127">
    <property type="component" value="Unassembled WGS sequence"/>
</dbReference>
<dbReference type="EMBL" id="JBJUIK010000012">
    <property type="protein sequence ID" value="KAL3509465.1"/>
    <property type="molecule type" value="Genomic_DNA"/>
</dbReference>
<proteinExistence type="predicted"/>
<dbReference type="AlphaFoldDB" id="A0ABD2YQ06"/>
<feature type="domain" description="Disease resistance protein At4g27190-like leucine-rich repeats" evidence="2">
    <location>
        <begin position="89"/>
        <end position="200"/>
    </location>
</feature>
<dbReference type="Gene3D" id="3.80.10.10">
    <property type="entry name" value="Ribonuclease Inhibitor"/>
    <property type="match status" value="1"/>
</dbReference>
<evidence type="ECO:0000256" key="1">
    <source>
        <dbReference type="ARBA" id="ARBA00022821"/>
    </source>
</evidence>
<comment type="caution">
    <text evidence="3">The sequence shown here is derived from an EMBL/GenBank/DDBJ whole genome shotgun (WGS) entry which is preliminary data.</text>
</comment>
<keyword evidence="4" id="KW-1185">Reference proteome</keyword>
<keyword evidence="1" id="KW-0611">Plant defense</keyword>
<evidence type="ECO:0000313" key="4">
    <source>
        <dbReference type="Proteomes" id="UP001630127"/>
    </source>
</evidence>
<dbReference type="InterPro" id="IPR050905">
    <property type="entry name" value="Plant_NBS-LRR"/>
</dbReference>
<name>A0ABD2YQ06_9GENT</name>
<sequence length="272" mass="30625">MCIGRNGVVIIGEHILESESTAWLPGRVLELGLVACSGITHLPEFITFASSHLQSCKLRYCDDMEWIITSGWSTFPNLECLQIDGLSKLNNLCKGIPEEGTLANLLVLRVHACNGLRTFLSIVLVKNLKNLEEIVIEDCKRVEEIIGDGTGNEEWTVILPRLCKLRLSSLPKLISIYSEVMICDSLSTIEVLECPELKTLPFFMEIRVALIHSLKQIKGSRKWCEELKKSYPDCIRLLHSLFREEPQSSATYLNFEADWHSNASSNSSFGPR</sequence>
<dbReference type="InterPro" id="IPR057135">
    <property type="entry name" value="At4g27190-like_LRR"/>
</dbReference>
<evidence type="ECO:0000313" key="3">
    <source>
        <dbReference type="EMBL" id="KAL3509465.1"/>
    </source>
</evidence>
<dbReference type="PANTHER" id="PTHR33463">
    <property type="entry name" value="NB-ARC DOMAIN-CONTAINING PROTEIN-RELATED"/>
    <property type="match status" value="1"/>
</dbReference>
<evidence type="ECO:0000259" key="2">
    <source>
        <dbReference type="Pfam" id="PF23247"/>
    </source>
</evidence>
<reference evidence="3 4" key="1">
    <citation type="submission" date="2024-11" db="EMBL/GenBank/DDBJ databases">
        <title>A near-complete genome assembly of Cinchona calisaya.</title>
        <authorList>
            <person name="Lian D.C."/>
            <person name="Zhao X.W."/>
            <person name="Wei L."/>
        </authorList>
    </citation>
    <scope>NUCLEOTIDE SEQUENCE [LARGE SCALE GENOMIC DNA]</scope>
    <source>
        <tissue evidence="3">Nenye</tissue>
    </source>
</reference>
<gene>
    <name evidence="3" type="ORF">ACH5RR_028866</name>
</gene>
<protein>
    <recommendedName>
        <fullName evidence="2">Disease resistance protein At4g27190-like leucine-rich repeats domain-containing protein</fullName>
    </recommendedName>
</protein>
<dbReference type="SUPFAM" id="SSF52058">
    <property type="entry name" value="L domain-like"/>
    <property type="match status" value="1"/>
</dbReference>
<accession>A0ABD2YQ06</accession>
<dbReference type="Pfam" id="PF23247">
    <property type="entry name" value="LRR_RPS2"/>
    <property type="match status" value="1"/>
</dbReference>
<dbReference type="PANTHER" id="PTHR33463:SF209">
    <property type="entry name" value="DISEASE RESISTANCE PROTEIN RPS2-LIKE"/>
    <property type="match status" value="1"/>
</dbReference>
<organism evidence="3 4">
    <name type="scientific">Cinchona calisaya</name>
    <dbReference type="NCBI Taxonomy" id="153742"/>
    <lineage>
        <taxon>Eukaryota</taxon>
        <taxon>Viridiplantae</taxon>
        <taxon>Streptophyta</taxon>
        <taxon>Embryophyta</taxon>
        <taxon>Tracheophyta</taxon>
        <taxon>Spermatophyta</taxon>
        <taxon>Magnoliopsida</taxon>
        <taxon>eudicotyledons</taxon>
        <taxon>Gunneridae</taxon>
        <taxon>Pentapetalae</taxon>
        <taxon>asterids</taxon>
        <taxon>lamiids</taxon>
        <taxon>Gentianales</taxon>
        <taxon>Rubiaceae</taxon>
        <taxon>Cinchonoideae</taxon>
        <taxon>Cinchoneae</taxon>
        <taxon>Cinchona</taxon>
    </lineage>
</organism>
<dbReference type="InterPro" id="IPR032675">
    <property type="entry name" value="LRR_dom_sf"/>
</dbReference>